<name>A0A7K1FKE3_9ACTN</name>
<evidence type="ECO:0000259" key="9">
    <source>
        <dbReference type="Pfam" id="PF09179"/>
    </source>
</evidence>
<feature type="domain" description="tRNA(Ile)-lysidine synthase substrate-binding" evidence="9">
    <location>
        <begin position="235"/>
        <end position="298"/>
    </location>
</feature>
<dbReference type="InterPro" id="IPR014729">
    <property type="entry name" value="Rossmann-like_a/b/a_fold"/>
</dbReference>
<dbReference type="InterPro" id="IPR012795">
    <property type="entry name" value="tRNA_Ile_lys_synt_N"/>
</dbReference>
<evidence type="ECO:0000256" key="5">
    <source>
        <dbReference type="ARBA" id="ARBA00022840"/>
    </source>
</evidence>
<comment type="domain">
    <text evidence="7">The N-terminal region contains the highly conserved SGGXDS motif, predicted to be a P-loop motif involved in ATP binding.</text>
</comment>
<evidence type="ECO:0000256" key="4">
    <source>
        <dbReference type="ARBA" id="ARBA00022741"/>
    </source>
</evidence>
<dbReference type="Gene3D" id="1.20.59.20">
    <property type="match status" value="1"/>
</dbReference>
<evidence type="ECO:0000259" key="8">
    <source>
        <dbReference type="Pfam" id="PF01171"/>
    </source>
</evidence>
<comment type="catalytic activity">
    <reaction evidence="6 7">
        <text>cytidine(34) in tRNA(Ile2) + L-lysine + ATP = lysidine(34) in tRNA(Ile2) + AMP + diphosphate + H(+)</text>
        <dbReference type="Rhea" id="RHEA:43744"/>
        <dbReference type="Rhea" id="RHEA-COMP:10625"/>
        <dbReference type="Rhea" id="RHEA-COMP:10670"/>
        <dbReference type="ChEBI" id="CHEBI:15378"/>
        <dbReference type="ChEBI" id="CHEBI:30616"/>
        <dbReference type="ChEBI" id="CHEBI:32551"/>
        <dbReference type="ChEBI" id="CHEBI:33019"/>
        <dbReference type="ChEBI" id="CHEBI:82748"/>
        <dbReference type="ChEBI" id="CHEBI:83665"/>
        <dbReference type="ChEBI" id="CHEBI:456215"/>
        <dbReference type="EC" id="6.3.4.19"/>
    </reaction>
</comment>
<dbReference type="EC" id="6.3.4.19" evidence="7"/>
<evidence type="ECO:0000313" key="11">
    <source>
        <dbReference type="Proteomes" id="UP000460221"/>
    </source>
</evidence>
<dbReference type="Pfam" id="PF01171">
    <property type="entry name" value="ATP_bind_3"/>
    <property type="match status" value="1"/>
</dbReference>
<keyword evidence="2 7" id="KW-0436">Ligase</keyword>
<dbReference type="EMBL" id="WLYK01000003">
    <property type="protein sequence ID" value="MTD14540.1"/>
    <property type="molecule type" value="Genomic_DNA"/>
</dbReference>
<protein>
    <recommendedName>
        <fullName evidence="7">tRNA(Ile)-lysidine synthase</fullName>
        <ecNumber evidence="7">6.3.4.19</ecNumber>
    </recommendedName>
    <alternativeName>
        <fullName evidence="7">tRNA(Ile)-2-lysyl-cytidine synthase</fullName>
    </alternativeName>
    <alternativeName>
        <fullName evidence="7">tRNA(Ile)-lysidine synthetase</fullName>
    </alternativeName>
</protein>
<dbReference type="InterPro" id="IPR011063">
    <property type="entry name" value="TilS/TtcA_N"/>
</dbReference>
<proteinExistence type="inferred from homology"/>
<feature type="binding site" evidence="7">
    <location>
        <begin position="21"/>
        <end position="26"/>
    </location>
    <ligand>
        <name>ATP</name>
        <dbReference type="ChEBI" id="CHEBI:30616"/>
    </ligand>
</feature>
<gene>
    <name evidence="7 10" type="primary">tilS</name>
    <name evidence="10" type="ORF">GIS00_11345</name>
</gene>
<dbReference type="NCBIfam" id="TIGR02432">
    <property type="entry name" value="lysidine_TilS_N"/>
    <property type="match status" value="1"/>
</dbReference>
<dbReference type="PANTHER" id="PTHR43033">
    <property type="entry name" value="TRNA(ILE)-LYSIDINE SYNTHASE-RELATED"/>
    <property type="match status" value="1"/>
</dbReference>
<dbReference type="GO" id="GO:0032267">
    <property type="term" value="F:tRNA(Ile)-lysidine synthase activity"/>
    <property type="evidence" value="ECO:0007669"/>
    <property type="project" value="UniProtKB-EC"/>
</dbReference>
<evidence type="ECO:0000256" key="3">
    <source>
        <dbReference type="ARBA" id="ARBA00022694"/>
    </source>
</evidence>
<sequence length="315" mass="32855">MRAFADAHPGPVAGGVLVACSGGADSLALVAGCLAEFGPAATHVATVDHGLQAGSDRRAVELADRLRERGVPVVHVLTVQVGTDGGLEAAARSARYEALVAAAGGRPVLLGHTADDQAETVLLGLARGSGPRSVAGMSAWRTPWGRPLLGIRRSDTENACREQGLEVWNDPHNSESRFTRVRLRREVLPLLEDVLGGGVGPALGRTAALMADDLAALDELAAAVPAVDVDGGLLLATLTDRPRAIRTRVLRRWAGAGGAGQLTADLLGRLDRLVTDGRTGQAVRLPGAVDAVRRRGRLVLEPVTRVDHTAVRMES</sequence>
<dbReference type="GO" id="GO:0005737">
    <property type="term" value="C:cytoplasm"/>
    <property type="evidence" value="ECO:0007669"/>
    <property type="project" value="UniProtKB-SubCell"/>
</dbReference>
<dbReference type="Gene3D" id="3.40.50.620">
    <property type="entry name" value="HUPs"/>
    <property type="match status" value="1"/>
</dbReference>
<evidence type="ECO:0000313" key="10">
    <source>
        <dbReference type="EMBL" id="MTD14540.1"/>
    </source>
</evidence>
<dbReference type="InterPro" id="IPR015262">
    <property type="entry name" value="tRNA_Ile_lys_synt_subst-bd"/>
</dbReference>
<dbReference type="SUPFAM" id="SSF52402">
    <property type="entry name" value="Adenine nucleotide alpha hydrolases-like"/>
    <property type="match status" value="1"/>
</dbReference>
<comment type="similarity">
    <text evidence="7">Belongs to the tRNA(Ile)-lysidine synthase family.</text>
</comment>
<feature type="domain" description="tRNA(Ile)-lysidine/2-thiocytidine synthase N-terminal" evidence="8">
    <location>
        <begin position="16"/>
        <end position="186"/>
    </location>
</feature>
<dbReference type="AlphaFoldDB" id="A0A7K1FKE3"/>
<comment type="subcellular location">
    <subcellularLocation>
        <location evidence="7">Cytoplasm</location>
    </subcellularLocation>
</comment>
<dbReference type="HAMAP" id="MF_01161">
    <property type="entry name" value="tRNA_Ile_lys_synt"/>
    <property type="match status" value="1"/>
</dbReference>
<dbReference type="PROSITE" id="PS51257">
    <property type="entry name" value="PROKAR_LIPOPROTEIN"/>
    <property type="match status" value="1"/>
</dbReference>
<evidence type="ECO:0000256" key="7">
    <source>
        <dbReference type="HAMAP-Rule" id="MF_01161"/>
    </source>
</evidence>
<keyword evidence="5 7" id="KW-0067">ATP-binding</keyword>
<evidence type="ECO:0000256" key="1">
    <source>
        <dbReference type="ARBA" id="ARBA00022490"/>
    </source>
</evidence>
<comment type="caution">
    <text evidence="10">The sequence shown here is derived from an EMBL/GenBank/DDBJ whole genome shotgun (WGS) entry which is preliminary data.</text>
</comment>
<dbReference type="CDD" id="cd01992">
    <property type="entry name" value="TilS_N"/>
    <property type="match status" value="1"/>
</dbReference>
<dbReference type="GO" id="GO:0006400">
    <property type="term" value="P:tRNA modification"/>
    <property type="evidence" value="ECO:0007669"/>
    <property type="project" value="UniProtKB-UniRule"/>
</dbReference>
<keyword evidence="1 7" id="KW-0963">Cytoplasm</keyword>
<dbReference type="SUPFAM" id="SSF82829">
    <property type="entry name" value="MesJ substrate recognition domain-like"/>
    <property type="match status" value="1"/>
</dbReference>
<comment type="function">
    <text evidence="7">Ligates lysine onto the cytidine present at position 34 of the AUA codon-specific tRNA(Ile) that contains the anticodon CAU, in an ATP-dependent manner. Cytidine is converted to lysidine, thus changing the amino acid specificity of the tRNA from methionine to isoleucine.</text>
</comment>
<dbReference type="InterPro" id="IPR012094">
    <property type="entry name" value="tRNA_Ile_lys_synt"/>
</dbReference>
<dbReference type="Pfam" id="PF09179">
    <property type="entry name" value="TilS"/>
    <property type="match status" value="1"/>
</dbReference>
<keyword evidence="11" id="KW-1185">Reference proteome</keyword>
<dbReference type="Proteomes" id="UP000460221">
    <property type="component" value="Unassembled WGS sequence"/>
</dbReference>
<accession>A0A7K1FKE3</accession>
<dbReference type="PANTHER" id="PTHR43033:SF1">
    <property type="entry name" value="TRNA(ILE)-LYSIDINE SYNTHASE-RELATED"/>
    <property type="match status" value="1"/>
</dbReference>
<dbReference type="GO" id="GO:0005524">
    <property type="term" value="F:ATP binding"/>
    <property type="evidence" value="ECO:0007669"/>
    <property type="project" value="UniProtKB-UniRule"/>
</dbReference>
<evidence type="ECO:0000256" key="6">
    <source>
        <dbReference type="ARBA" id="ARBA00048539"/>
    </source>
</evidence>
<keyword evidence="4 7" id="KW-0547">Nucleotide-binding</keyword>
<reference evidence="10 11" key="1">
    <citation type="submission" date="2019-11" db="EMBL/GenBank/DDBJ databases">
        <authorList>
            <person name="Jiang L.-Q."/>
        </authorList>
    </citation>
    <scope>NUCLEOTIDE SEQUENCE [LARGE SCALE GENOMIC DNA]</scope>
    <source>
        <strain evidence="10 11">YIM 132087</strain>
    </source>
</reference>
<keyword evidence="3 7" id="KW-0819">tRNA processing</keyword>
<organism evidence="10 11">
    <name type="scientific">Nakamurella alba</name>
    <dbReference type="NCBI Taxonomy" id="2665158"/>
    <lineage>
        <taxon>Bacteria</taxon>
        <taxon>Bacillati</taxon>
        <taxon>Actinomycetota</taxon>
        <taxon>Actinomycetes</taxon>
        <taxon>Nakamurellales</taxon>
        <taxon>Nakamurellaceae</taxon>
        <taxon>Nakamurella</taxon>
    </lineage>
</organism>
<evidence type="ECO:0000256" key="2">
    <source>
        <dbReference type="ARBA" id="ARBA00022598"/>
    </source>
</evidence>